<evidence type="ECO:0000313" key="3">
    <source>
        <dbReference type="Proteomes" id="UP000308133"/>
    </source>
</evidence>
<feature type="compositionally biased region" description="Acidic residues" evidence="1">
    <location>
        <begin position="327"/>
        <end position="354"/>
    </location>
</feature>
<dbReference type="Proteomes" id="UP000308133">
    <property type="component" value="Unassembled WGS sequence"/>
</dbReference>
<sequence>MPHNDANDPHDAKTQHHHERYSKPSSSVSEARPRMKRKRDLANGSPSWNLPKQSQQQAFEPPQPSDTGPRKPTGPKQPQKQPSNLAQLLDATPETAQPPVTDLKPPTKPSPSPNPLPASQNEAWKHFIFGSEPPEEDGDSPPAHNSAPSQITHDHLHGKATAPRQDLDTLSLAPIVSSSSDGADVEVGTGKTPREACLGRGGDGLSIRVQVDRHREREWSSIWGAGRYCDEEENEVEGRTECLSGDSGTSGSSESSAEVKAAVKLGRRSDPDIAGAVETSSHEQSVEGSEPSGRERGATTRWWRNGRRVHGRSKDRDGKGREAIEISSEEEDQPEEEEEEEEEEESESDGDGRG</sequence>
<feature type="compositionally biased region" description="Polar residues" evidence="1">
    <location>
        <begin position="44"/>
        <end position="58"/>
    </location>
</feature>
<feature type="compositionally biased region" description="Basic and acidic residues" evidence="1">
    <location>
        <begin position="1"/>
        <end position="14"/>
    </location>
</feature>
<feature type="region of interest" description="Disordered" evidence="1">
    <location>
        <begin position="178"/>
        <end position="202"/>
    </location>
</feature>
<dbReference type="AlphaFoldDB" id="A0A4U7B6X3"/>
<reference evidence="2 3" key="1">
    <citation type="submission" date="2018-02" db="EMBL/GenBank/DDBJ databases">
        <title>Draft genome sequences of Elsinoe sp., causing black scab on jojoba.</title>
        <authorList>
            <person name="Stodart B."/>
            <person name="Jeffress S."/>
            <person name="Ash G."/>
            <person name="Arun Chinnappa K."/>
        </authorList>
    </citation>
    <scope>NUCLEOTIDE SEQUENCE [LARGE SCALE GENOMIC DNA]</scope>
    <source>
        <strain evidence="2 3">Hillstone_2</strain>
    </source>
</reference>
<feature type="compositionally biased region" description="Low complexity" evidence="1">
    <location>
        <begin position="70"/>
        <end position="82"/>
    </location>
</feature>
<gene>
    <name evidence="2" type="ORF">C1H76_4324</name>
</gene>
<protein>
    <submittedName>
        <fullName evidence="2">Uncharacterized protein</fullName>
    </submittedName>
</protein>
<evidence type="ECO:0000256" key="1">
    <source>
        <dbReference type="SAM" id="MobiDB-lite"/>
    </source>
</evidence>
<feature type="region of interest" description="Disordered" evidence="1">
    <location>
        <begin position="1"/>
        <end position="165"/>
    </location>
</feature>
<evidence type="ECO:0000313" key="2">
    <source>
        <dbReference type="EMBL" id="TKX23257.1"/>
    </source>
</evidence>
<feature type="compositionally biased region" description="Low complexity" evidence="1">
    <location>
        <begin position="244"/>
        <end position="256"/>
    </location>
</feature>
<feature type="compositionally biased region" description="Basic and acidic residues" evidence="1">
    <location>
        <begin position="312"/>
        <end position="324"/>
    </location>
</feature>
<dbReference type="EMBL" id="PTQR01000054">
    <property type="protein sequence ID" value="TKX23257.1"/>
    <property type="molecule type" value="Genomic_DNA"/>
</dbReference>
<accession>A0A4U7B6X3</accession>
<organism evidence="2 3">
    <name type="scientific">Elsinoe australis</name>
    <dbReference type="NCBI Taxonomy" id="40998"/>
    <lineage>
        <taxon>Eukaryota</taxon>
        <taxon>Fungi</taxon>
        <taxon>Dikarya</taxon>
        <taxon>Ascomycota</taxon>
        <taxon>Pezizomycotina</taxon>
        <taxon>Dothideomycetes</taxon>
        <taxon>Dothideomycetidae</taxon>
        <taxon>Myriangiales</taxon>
        <taxon>Elsinoaceae</taxon>
        <taxon>Elsinoe</taxon>
    </lineage>
</organism>
<name>A0A4U7B6X3_9PEZI</name>
<feature type="compositionally biased region" description="Pro residues" evidence="1">
    <location>
        <begin position="106"/>
        <end position="116"/>
    </location>
</feature>
<comment type="caution">
    <text evidence="2">The sequence shown here is derived from an EMBL/GenBank/DDBJ whole genome shotgun (WGS) entry which is preliminary data.</text>
</comment>
<feature type="region of interest" description="Disordered" evidence="1">
    <location>
        <begin position="228"/>
        <end position="354"/>
    </location>
</feature>
<proteinExistence type="predicted"/>